<dbReference type="OrthoDB" id="5291445at2"/>
<dbReference type="HOGENOM" id="CLU_1159319_0_0_7"/>
<dbReference type="RefSeq" id="WP_014244271.1">
    <property type="nucleotide sequence ID" value="NC_016620.1"/>
</dbReference>
<dbReference type="eggNOG" id="ENOG50333QW">
    <property type="taxonomic scope" value="Bacteria"/>
</dbReference>
<sequence length="256" mass="28311">MTFWKKLFYSTLALGLLATNVQAKRFTNQYSQFELPPGWGCALEGTEWVCQSENKDRKKEAIIILAAKIRGNQDSLEQYQAYLKGTKTFTLPGGKTQVSEPVYSKKKSVNSQQWIDSLHLASEVPGFYTRYMATVKADLGVAVTFSVGKDHYNSYKPVFDKIIETLRVFRQKKDSGEWTAKTKSGSALDNADGLIDDGGMTGDISARRAQKSKSGSGGATDYLIYIVIAAAAGFVLMKLKSGKKGKKKKKKKSKKS</sequence>
<keyword evidence="2" id="KW-0732">Signal</keyword>
<name>E1X199_HALMS</name>
<dbReference type="EMBL" id="FQ312005">
    <property type="protein sequence ID" value="CBW26490.1"/>
    <property type="molecule type" value="Genomic_DNA"/>
</dbReference>
<accession>E1X199</accession>
<keyword evidence="1" id="KW-1133">Transmembrane helix</keyword>
<keyword evidence="1" id="KW-0812">Transmembrane</keyword>
<dbReference type="AlphaFoldDB" id="E1X199"/>
<organism evidence="3 4">
    <name type="scientific">Halobacteriovorax marinus (strain ATCC BAA-682 / DSM 15412 / SJ)</name>
    <name type="common">Bacteriovorax marinus</name>
    <dbReference type="NCBI Taxonomy" id="862908"/>
    <lineage>
        <taxon>Bacteria</taxon>
        <taxon>Pseudomonadati</taxon>
        <taxon>Bdellovibrionota</taxon>
        <taxon>Bacteriovoracia</taxon>
        <taxon>Bacteriovoracales</taxon>
        <taxon>Halobacteriovoraceae</taxon>
        <taxon>Halobacteriovorax</taxon>
    </lineage>
</organism>
<proteinExistence type="predicted"/>
<feature type="signal peptide" evidence="2">
    <location>
        <begin position="1"/>
        <end position="23"/>
    </location>
</feature>
<feature type="transmembrane region" description="Helical" evidence="1">
    <location>
        <begin position="222"/>
        <end position="239"/>
    </location>
</feature>
<reference evidence="4" key="1">
    <citation type="journal article" date="2013" name="ISME J.">
        <title>A small predatory core genome in the divergent marine Bacteriovorax marinus SJ and the terrestrial Bdellovibrio bacteriovorus.</title>
        <authorList>
            <person name="Crossman L.C."/>
            <person name="Chen H."/>
            <person name="Cerdeno-Tarraga A.M."/>
            <person name="Brooks K."/>
            <person name="Quail M.A."/>
            <person name="Pineiro S.A."/>
            <person name="Hobley L."/>
            <person name="Sockett R.E."/>
            <person name="Bentley S.D."/>
            <person name="Parkhill J."/>
            <person name="Williams H.N."/>
            <person name="Stine O.C."/>
        </authorList>
    </citation>
    <scope>NUCLEOTIDE SEQUENCE [LARGE SCALE GENOMIC DNA]</scope>
    <source>
        <strain evidence="4">ATCC BAA-682 / DSM 15412 / SJ</strain>
    </source>
</reference>
<feature type="chain" id="PRO_5003154826" description="Secreted protein" evidence="2">
    <location>
        <begin position="24"/>
        <end position="256"/>
    </location>
</feature>
<dbReference type="PATRIC" id="fig|862908.3.peg.1568"/>
<evidence type="ECO:0000256" key="1">
    <source>
        <dbReference type="SAM" id="Phobius"/>
    </source>
</evidence>
<evidence type="ECO:0000313" key="3">
    <source>
        <dbReference type="EMBL" id="CBW26490.1"/>
    </source>
</evidence>
<evidence type="ECO:0000256" key="2">
    <source>
        <dbReference type="SAM" id="SignalP"/>
    </source>
</evidence>
<keyword evidence="4" id="KW-1185">Reference proteome</keyword>
<evidence type="ECO:0008006" key="5">
    <source>
        <dbReference type="Google" id="ProtNLM"/>
    </source>
</evidence>
<protein>
    <recommendedName>
        <fullName evidence="5">Secreted protein</fullName>
    </recommendedName>
</protein>
<gene>
    <name evidence="3" type="ordered locus">BMS_1647</name>
</gene>
<dbReference type="STRING" id="862908.BMS_1647"/>
<dbReference type="KEGG" id="bmx:BMS_1647"/>
<dbReference type="Proteomes" id="UP000008963">
    <property type="component" value="Chromosome"/>
</dbReference>
<evidence type="ECO:0000313" key="4">
    <source>
        <dbReference type="Proteomes" id="UP000008963"/>
    </source>
</evidence>
<keyword evidence="1" id="KW-0472">Membrane</keyword>